<proteinExistence type="predicted"/>
<feature type="domain" description="Heterokaryon incompatibility" evidence="2">
    <location>
        <begin position="72"/>
        <end position="209"/>
    </location>
</feature>
<evidence type="ECO:0000259" key="2">
    <source>
        <dbReference type="Pfam" id="PF06985"/>
    </source>
</evidence>
<keyword evidence="4" id="KW-1185">Reference proteome</keyword>
<evidence type="ECO:0000313" key="4">
    <source>
        <dbReference type="Proteomes" id="UP001433268"/>
    </source>
</evidence>
<evidence type="ECO:0000313" key="3">
    <source>
        <dbReference type="EMBL" id="KAK8066635.1"/>
    </source>
</evidence>
<dbReference type="InterPro" id="IPR010730">
    <property type="entry name" value="HET"/>
</dbReference>
<reference evidence="3 4" key="1">
    <citation type="submission" date="2023-01" db="EMBL/GenBank/DDBJ databases">
        <title>Analysis of 21 Apiospora genomes using comparative genomics revels a genus with tremendous synthesis potential of carbohydrate active enzymes and secondary metabolites.</title>
        <authorList>
            <person name="Sorensen T."/>
        </authorList>
    </citation>
    <scope>NUCLEOTIDE SEQUENCE [LARGE SCALE GENOMIC DNA]</scope>
    <source>
        <strain evidence="3 4">CBS 114990</strain>
    </source>
</reference>
<sequence length="639" mass="72242">MDWHSTDCKRPDIVDFGNGRSCLACGSIEPRSILSPIRQQSEIRILRLQHGAFDDPIVCEVCTKDLTFYPEYEAVSYTWADESGDATRSRTIQIGDKPYQVTVNCENALRRLRRQFSYRKLWIDAICIDQDNLEERGHQVQLMPRIYSGAKAVQIYVGELTPQSHHFLQGLVSQSYGDEVGNGNVYDFHQGMFEFVSRRYFSRAWIMQEVALARQATVICGNISVPWTLVKSGEIASLVRSGLYADSARQSIPPCFAFDHSLYSTPGQELRLLDFAARNCIATDPRDKIFSLLGVIPGGRLGTIEADYSLTASQLYAKTAHYLASQHGWMSVLCRAGVENAFLTEIPSWAPDWTRPLRKDPTMLKGLPMQSFEKGEWDEITNTLTLKFIRHPAWRPREWEAGLLIHEEHLVGGAKNLVFPCDANASTWGIVEALAGDFRLACQDTTAEKDLTLMLKNAGEDYYGLPQVPVHYAKLRCRPAGADSYTLEASNCSDKPVFWSYMPARIAVQVFTMTITEMHYSRILGLFSGTEIDQSLPTEENVNNTMVDLLHRVQALRHQEPTDAELENLWMNEYRAGNLVRIEALQNSSARLQTPLNEPNPGGEGPNSVHHPEFVRINDGVWRLLVRNYILQETTIKLV</sequence>
<comment type="caution">
    <text evidence="3">The sequence shown here is derived from an EMBL/GenBank/DDBJ whole genome shotgun (WGS) entry which is preliminary data.</text>
</comment>
<dbReference type="RefSeq" id="XP_066663388.1">
    <property type="nucleotide sequence ID" value="XM_066817696.1"/>
</dbReference>
<dbReference type="PANTHER" id="PTHR24148">
    <property type="entry name" value="ANKYRIN REPEAT DOMAIN-CONTAINING PROTEIN 39 HOMOLOG-RELATED"/>
    <property type="match status" value="1"/>
</dbReference>
<dbReference type="InterPro" id="IPR052895">
    <property type="entry name" value="HetReg/Transcr_Mod"/>
</dbReference>
<name>A0ABR1V8N8_9PEZI</name>
<dbReference type="Pfam" id="PF06985">
    <property type="entry name" value="HET"/>
    <property type="match status" value="1"/>
</dbReference>
<organism evidence="3 4">
    <name type="scientific">Apiospora hydei</name>
    <dbReference type="NCBI Taxonomy" id="1337664"/>
    <lineage>
        <taxon>Eukaryota</taxon>
        <taxon>Fungi</taxon>
        <taxon>Dikarya</taxon>
        <taxon>Ascomycota</taxon>
        <taxon>Pezizomycotina</taxon>
        <taxon>Sordariomycetes</taxon>
        <taxon>Xylariomycetidae</taxon>
        <taxon>Amphisphaeriales</taxon>
        <taxon>Apiosporaceae</taxon>
        <taxon>Apiospora</taxon>
    </lineage>
</organism>
<protein>
    <recommendedName>
        <fullName evidence="2">Heterokaryon incompatibility domain-containing protein</fullName>
    </recommendedName>
</protein>
<dbReference type="PANTHER" id="PTHR24148:SF73">
    <property type="entry name" value="HET DOMAIN PROTEIN (AFU_ORTHOLOGUE AFUA_8G01020)"/>
    <property type="match status" value="1"/>
</dbReference>
<evidence type="ECO:0000256" key="1">
    <source>
        <dbReference type="SAM" id="MobiDB-lite"/>
    </source>
</evidence>
<accession>A0ABR1V8N8</accession>
<dbReference type="GeneID" id="92050756"/>
<gene>
    <name evidence="3" type="ORF">PG997_013382</name>
</gene>
<dbReference type="EMBL" id="JAQQWN010000009">
    <property type="protein sequence ID" value="KAK8066635.1"/>
    <property type="molecule type" value="Genomic_DNA"/>
</dbReference>
<feature type="region of interest" description="Disordered" evidence="1">
    <location>
        <begin position="592"/>
        <end position="611"/>
    </location>
</feature>
<dbReference type="Proteomes" id="UP001433268">
    <property type="component" value="Unassembled WGS sequence"/>
</dbReference>